<feature type="compositionally biased region" description="Low complexity" evidence="1">
    <location>
        <begin position="321"/>
        <end position="346"/>
    </location>
</feature>
<keyword evidence="2" id="KW-0472">Membrane</keyword>
<dbReference type="RefSeq" id="WP_210968527.1">
    <property type="nucleotide sequence ID" value="NZ_JAGPXE010000001.1"/>
</dbReference>
<feature type="compositionally biased region" description="Pro residues" evidence="1">
    <location>
        <begin position="237"/>
        <end position="251"/>
    </location>
</feature>
<keyword evidence="2" id="KW-0812">Transmembrane</keyword>
<evidence type="ECO:0000313" key="3">
    <source>
        <dbReference type="EMBL" id="MBQ0923060.1"/>
    </source>
</evidence>
<feature type="region of interest" description="Disordered" evidence="1">
    <location>
        <begin position="100"/>
        <end position="149"/>
    </location>
</feature>
<feature type="compositionally biased region" description="Basic and acidic residues" evidence="1">
    <location>
        <begin position="363"/>
        <end position="372"/>
    </location>
</feature>
<feature type="compositionally biased region" description="Low complexity" evidence="1">
    <location>
        <begin position="136"/>
        <end position="145"/>
    </location>
</feature>
<reference evidence="3 4" key="1">
    <citation type="submission" date="2021-04" db="EMBL/GenBank/DDBJ databases">
        <title>Whole-genome sequencing of Saccharopolyspora endophytica KCTC 19397.</title>
        <authorList>
            <person name="Ay H."/>
            <person name="Saygin H."/>
            <person name="Sahin N."/>
        </authorList>
    </citation>
    <scope>NUCLEOTIDE SEQUENCE [LARGE SCALE GENOMIC DNA]</scope>
    <source>
        <strain evidence="3 4">KCTC 19397</strain>
    </source>
</reference>
<evidence type="ECO:0000313" key="4">
    <source>
        <dbReference type="Proteomes" id="UP000674084"/>
    </source>
</evidence>
<gene>
    <name evidence="3" type="ORF">KBO27_03840</name>
</gene>
<feature type="compositionally biased region" description="Low complexity" evidence="1">
    <location>
        <begin position="102"/>
        <end position="119"/>
    </location>
</feature>
<feature type="transmembrane region" description="Helical" evidence="2">
    <location>
        <begin position="6"/>
        <end position="25"/>
    </location>
</feature>
<dbReference type="EMBL" id="JAGPXE010000001">
    <property type="protein sequence ID" value="MBQ0923060.1"/>
    <property type="molecule type" value="Genomic_DNA"/>
</dbReference>
<proteinExistence type="predicted"/>
<evidence type="ECO:0000256" key="2">
    <source>
        <dbReference type="SAM" id="Phobius"/>
    </source>
</evidence>
<sequence length="372" mass="39177">MAQLLIAIAMCYILIKIPFWILGSLHNGHRSFLGSMVRGLIAYKTFGLIRGASAAFGRPAGAGENKPSTHGETAPDPYSNVHTGAGGQMLLPLGRLARTRGPARTTHTSTPPTRTSAARGRQAALWTRDGKPSRNALPPALGPGAVPTSTAIGQQQMLPIHTRHHPDATGRHTLHDNPTPAPTDATLGPGQGALFTRTGRPHPTARPQAPGQPGMRPSTVPPGGQHHLPLIGGTPVPSTPPPASAPRPAAAPPTRASGQRPLFTNSGEVAAHARPPRPRRRKPPDLPAYKGIRPDKHGQYALPLDLPTTAKKPRSQSRTQPTSKPPHTTAATPPKSPSTPTSAAPPGRASEPVEPELPLTWPEDDRPPRSTR</sequence>
<dbReference type="Proteomes" id="UP000674084">
    <property type="component" value="Unassembled WGS sequence"/>
</dbReference>
<keyword evidence="4" id="KW-1185">Reference proteome</keyword>
<organism evidence="3 4">
    <name type="scientific">Saccharopolyspora endophytica</name>
    <dbReference type="NCBI Taxonomy" id="543886"/>
    <lineage>
        <taxon>Bacteria</taxon>
        <taxon>Bacillati</taxon>
        <taxon>Actinomycetota</taxon>
        <taxon>Actinomycetes</taxon>
        <taxon>Pseudonocardiales</taxon>
        <taxon>Pseudonocardiaceae</taxon>
        <taxon>Saccharopolyspora</taxon>
    </lineage>
</organism>
<evidence type="ECO:0000256" key="1">
    <source>
        <dbReference type="SAM" id="MobiDB-lite"/>
    </source>
</evidence>
<name>A0ABS5D9U0_9PSEU</name>
<protein>
    <submittedName>
        <fullName evidence="3">Uncharacterized protein</fullName>
    </submittedName>
</protein>
<comment type="caution">
    <text evidence="3">The sequence shown here is derived from an EMBL/GenBank/DDBJ whole genome shotgun (WGS) entry which is preliminary data.</text>
</comment>
<feature type="compositionally biased region" description="Basic and acidic residues" evidence="1">
    <location>
        <begin position="165"/>
        <end position="175"/>
    </location>
</feature>
<feature type="region of interest" description="Disordered" evidence="1">
    <location>
        <begin position="163"/>
        <end position="372"/>
    </location>
</feature>
<keyword evidence="2" id="KW-1133">Transmembrane helix</keyword>
<accession>A0ABS5D9U0</accession>